<proteinExistence type="inferred from homology"/>
<dbReference type="GO" id="GO:0070991">
    <property type="term" value="F:medium-chain fatty acyl-CoA dehydrogenase activity"/>
    <property type="evidence" value="ECO:0007669"/>
    <property type="project" value="UniProtKB-EC"/>
</dbReference>
<keyword evidence="13" id="KW-1185">Reference proteome</keyword>
<dbReference type="FunFam" id="1.10.540.10:FF:000080">
    <property type="entry name" value="Probable acyl-coA dehydrogenase"/>
    <property type="match status" value="1"/>
</dbReference>
<dbReference type="OrthoDB" id="10251155at2759"/>
<dbReference type="EC" id="1.3.8.7" evidence="12"/>
<comment type="cofactor">
    <cofactor evidence="1 6">
        <name>FAD</name>
        <dbReference type="ChEBI" id="CHEBI:57692"/>
    </cofactor>
</comment>
<evidence type="ECO:0000259" key="10">
    <source>
        <dbReference type="Pfam" id="PF02771"/>
    </source>
</evidence>
<evidence type="ECO:0000256" key="3">
    <source>
        <dbReference type="ARBA" id="ARBA00022630"/>
    </source>
</evidence>
<feature type="domain" description="Acyl-CoA oxidase/dehydrogenase middle" evidence="9">
    <location>
        <begin position="187"/>
        <end position="296"/>
    </location>
</feature>
<evidence type="ECO:0000256" key="7">
    <source>
        <dbReference type="SAM" id="SignalP"/>
    </source>
</evidence>
<feature type="domain" description="Acyl-CoA dehydrogenase/oxidase C-terminal" evidence="8">
    <location>
        <begin position="306"/>
        <end position="478"/>
    </location>
</feature>
<dbReference type="Pfam" id="PF00441">
    <property type="entry name" value="Acyl-CoA_dh_1"/>
    <property type="match status" value="1"/>
</dbReference>
<dbReference type="Pfam" id="PF02771">
    <property type="entry name" value="Acyl-CoA_dh_N"/>
    <property type="match status" value="1"/>
</dbReference>
<dbReference type="RefSeq" id="XP_029228040.1">
    <property type="nucleotide sequence ID" value="XM_029371885.1"/>
</dbReference>
<feature type="signal peptide" evidence="7">
    <location>
        <begin position="1"/>
        <end position="21"/>
    </location>
</feature>
<organism evidence="12 13">
    <name type="scientific">Trypanosoma conorhini</name>
    <dbReference type="NCBI Taxonomy" id="83891"/>
    <lineage>
        <taxon>Eukaryota</taxon>
        <taxon>Discoba</taxon>
        <taxon>Euglenozoa</taxon>
        <taxon>Kinetoplastea</taxon>
        <taxon>Metakinetoplastina</taxon>
        <taxon>Trypanosomatida</taxon>
        <taxon>Trypanosomatidae</taxon>
        <taxon>Trypanosoma</taxon>
    </lineage>
</organism>
<dbReference type="Pfam" id="PF12806">
    <property type="entry name" value="Acyl-CoA_dh_C"/>
    <property type="match status" value="1"/>
</dbReference>
<dbReference type="Gene3D" id="1.10.540.10">
    <property type="entry name" value="Acyl-CoA dehydrogenase/oxidase, N-terminal domain"/>
    <property type="match status" value="1"/>
</dbReference>
<evidence type="ECO:0000259" key="11">
    <source>
        <dbReference type="Pfam" id="PF12806"/>
    </source>
</evidence>
<reference evidence="12 13" key="1">
    <citation type="journal article" date="2018" name="BMC Genomics">
        <title>Genomic comparison of Trypanosoma conorhini and Trypanosoma rangeli to Trypanosoma cruzi strains of high and low virulence.</title>
        <authorList>
            <person name="Bradwell K.R."/>
            <person name="Koparde V.N."/>
            <person name="Matveyev A.V."/>
            <person name="Serrano M.G."/>
            <person name="Alves J.M."/>
            <person name="Parikh H."/>
            <person name="Huang B."/>
            <person name="Lee V."/>
            <person name="Espinosa-Alvarez O."/>
            <person name="Ortiz P.A."/>
            <person name="Costa-Martins A.G."/>
            <person name="Teixeira M.M."/>
            <person name="Buck G.A."/>
        </authorList>
    </citation>
    <scope>NUCLEOTIDE SEQUENCE [LARGE SCALE GENOMIC DNA]</scope>
    <source>
        <strain evidence="12 13">025E</strain>
    </source>
</reference>
<keyword evidence="7" id="KW-0732">Signal</keyword>
<dbReference type="Gene3D" id="2.40.110.10">
    <property type="entry name" value="Butyryl-CoA Dehydrogenase, subunit A, domain 2"/>
    <property type="match status" value="1"/>
</dbReference>
<keyword evidence="3 6" id="KW-0285">Flavoprotein</keyword>
<dbReference type="GO" id="GO:0050660">
    <property type="term" value="F:flavin adenine dinucleotide binding"/>
    <property type="evidence" value="ECO:0007669"/>
    <property type="project" value="InterPro"/>
</dbReference>
<dbReference type="SUPFAM" id="SSF56645">
    <property type="entry name" value="Acyl-CoA dehydrogenase NM domain-like"/>
    <property type="match status" value="1"/>
</dbReference>
<dbReference type="InterPro" id="IPR025878">
    <property type="entry name" value="Acyl-CoA_dh-like_C_dom"/>
</dbReference>
<dbReference type="Gene3D" id="1.20.140.10">
    <property type="entry name" value="Butyryl-CoA Dehydrogenase, subunit A, domain 3"/>
    <property type="match status" value="1"/>
</dbReference>
<protein>
    <submittedName>
        <fullName evidence="12">Putative acyl-CoA dehydrogenase</fullName>
        <ecNumber evidence="12">1.3.8.7</ecNumber>
    </submittedName>
</protein>
<evidence type="ECO:0000259" key="9">
    <source>
        <dbReference type="Pfam" id="PF02770"/>
    </source>
</evidence>
<evidence type="ECO:0000313" key="12">
    <source>
        <dbReference type="EMBL" id="RNF17097.1"/>
    </source>
</evidence>
<gene>
    <name evidence="12" type="ORF">Tco025E_04980</name>
</gene>
<comment type="caution">
    <text evidence="12">The sequence shown here is derived from an EMBL/GenBank/DDBJ whole genome shotgun (WGS) entry which is preliminary data.</text>
</comment>
<dbReference type="EMBL" id="MKKU01000272">
    <property type="protein sequence ID" value="RNF17097.1"/>
    <property type="molecule type" value="Genomic_DNA"/>
</dbReference>
<dbReference type="InterPro" id="IPR009100">
    <property type="entry name" value="AcylCoA_DH/oxidase_NM_dom_sf"/>
</dbReference>
<evidence type="ECO:0000259" key="8">
    <source>
        <dbReference type="Pfam" id="PF00441"/>
    </source>
</evidence>
<evidence type="ECO:0000313" key="13">
    <source>
        <dbReference type="Proteomes" id="UP000284403"/>
    </source>
</evidence>
<keyword evidence="4 6" id="KW-0274">FAD</keyword>
<dbReference type="InterPro" id="IPR046373">
    <property type="entry name" value="Acyl-CoA_Oxase/DH_mid-dom_sf"/>
</dbReference>
<evidence type="ECO:0000256" key="6">
    <source>
        <dbReference type="RuleBase" id="RU362125"/>
    </source>
</evidence>
<dbReference type="PANTHER" id="PTHR42803:SF1">
    <property type="entry name" value="BROAD-SPECIFICITY LINEAR ACYL-COA DEHYDROGENASE FADE5"/>
    <property type="match status" value="1"/>
</dbReference>
<feature type="chain" id="PRO_5019087286" evidence="7">
    <location>
        <begin position="22"/>
        <end position="624"/>
    </location>
</feature>
<evidence type="ECO:0000256" key="5">
    <source>
        <dbReference type="ARBA" id="ARBA00023002"/>
    </source>
</evidence>
<dbReference type="InterPro" id="IPR036250">
    <property type="entry name" value="AcylCo_DH-like_C"/>
</dbReference>
<dbReference type="InterPro" id="IPR013786">
    <property type="entry name" value="AcylCoA_DH/ox_N"/>
</dbReference>
<evidence type="ECO:0000256" key="4">
    <source>
        <dbReference type="ARBA" id="ARBA00022827"/>
    </source>
</evidence>
<dbReference type="Proteomes" id="UP000284403">
    <property type="component" value="Unassembled WGS sequence"/>
</dbReference>
<dbReference type="InterPro" id="IPR037069">
    <property type="entry name" value="AcylCoA_DH/ox_N_sf"/>
</dbReference>
<dbReference type="FunFam" id="2.40.110.10:FF:000031">
    <property type="entry name" value="Acyl-CoA dehydrogenase, putative"/>
    <property type="match status" value="1"/>
</dbReference>
<feature type="domain" description="Acyl-CoA dehydrogenase/oxidase N-terminal" evidence="10">
    <location>
        <begin position="104"/>
        <end position="182"/>
    </location>
</feature>
<dbReference type="InterPro" id="IPR052166">
    <property type="entry name" value="Diverse_Acyl-CoA_DH"/>
</dbReference>
<sequence>MLRRHLSLATVGVATALGVAASRRCLHYAPRVRDVQFLMEDVFNMYPHYEKLGRADVNKELFDALLEEASKLATHTLLPLYTSSDDEGCHLLKDGTVTTPKGFKEAYEAYKSGGWVGISLPEEYGGQGLPGSVGFTLRELLATANWPFAMYSGLSMGAANTLLAWGSEEQNKTYLTKLVSGEWTGTMCLTEPQCGTDLAQVKTKAEPCGDGTYKLRGTKIFISAGDHDMTENIVHVVLARLPDSVPTTKGISLFLVPRNLVKPDGSLDKKKNVQCVGLESKMGIKGSATAQLSFEDSVGYLIGKPNEGMKEMFTFMNTARVGTSLQGVCHAELAFQNALKYARERGSQRSLSGVKCPDRPNDPLVWHPNVRQNILFAKAIAEGGRAFLMDVDRLLDIQEVTKDAATRNALEHEIGFYTPIAKGCLTEWGLEASSRCLQVWGGHGYIKGNGMEQILRDARIATLYEGTTGIQSLDFIGRKVLRSKTDEVSRVGGKVNALARSHFFLRGPIGKFSRRLWTFQKQWRLAITRVKMGALSDIDSVGAASEDMLMCTGYLLLGYYWLRMAIAAQKKVAAGQDPDGFYQCKLDLCAFFFQNILPRADTHFQVLQAGSDIVKSNEAAWDLA</sequence>
<comment type="similarity">
    <text evidence="2 6">Belongs to the acyl-CoA dehydrogenase family.</text>
</comment>
<feature type="domain" description="Acetyl-CoA dehydrogenase-like C-terminal" evidence="11">
    <location>
        <begin position="509"/>
        <end position="613"/>
    </location>
</feature>
<dbReference type="SUPFAM" id="SSF47203">
    <property type="entry name" value="Acyl-CoA dehydrogenase C-terminal domain-like"/>
    <property type="match status" value="1"/>
</dbReference>
<dbReference type="InterPro" id="IPR006091">
    <property type="entry name" value="Acyl-CoA_Oxase/DH_mid-dom"/>
</dbReference>
<dbReference type="Pfam" id="PF02770">
    <property type="entry name" value="Acyl-CoA_dh_M"/>
    <property type="match status" value="1"/>
</dbReference>
<dbReference type="PANTHER" id="PTHR42803">
    <property type="entry name" value="ACYL-COA DEHYDROGENASE"/>
    <property type="match status" value="1"/>
</dbReference>
<accession>A0A422PHC7</accession>
<keyword evidence="5 6" id="KW-0560">Oxidoreductase</keyword>
<dbReference type="InterPro" id="IPR009075">
    <property type="entry name" value="AcylCo_DH/oxidase_C"/>
</dbReference>
<evidence type="ECO:0000256" key="1">
    <source>
        <dbReference type="ARBA" id="ARBA00001974"/>
    </source>
</evidence>
<name>A0A422PHC7_9TRYP</name>
<evidence type="ECO:0000256" key="2">
    <source>
        <dbReference type="ARBA" id="ARBA00009347"/>
    </source>
</evidence>
<dbReference type="AlphaFoldDB" id="A0A422PHC7"/>
<dbReference type="GeneID" id="40318591"/>